<dbReference type="Proteomes" id="UP000403352">
    <property type="component" value="Unassembled WGS sequence"/>
</dbReference>
<evidence type="ECO:0000313" key="82">
    <source>
        <dbReference type="Proteomes" id="UP000540117"/>
    </source>
</evidence>
<dbReference type="Gene3D" id="3.40.50.300">
    <property type="entry name" value="P-loop containing nucleotide triphosphate hydrolases"/>
    <property type="match status" value="1"/>
</dbReference>
<evidence type="ECO:0000313" key="79">
    <source>
        <dbReference type="Proteomes" id="UP000528151"/>
    </source>
</evidence>
<dbReference type="Proteomes" id="UP000842809">
    <property type="component" value="Unassembled WGS sequence"/>
</dbReference>
<evidence type="ECO:0000313" key="75">
    <source>
        <dbReference type="Proteomes" id="UP000489121"/>
    </source>
</evidence>
<evidence type="ECO:0000313" key="45">
    <source>
        <dbReference type="EMBL" id="HAC0275219.1"/>
    </source>
</evidence>
<evidence type="ECO:0000313" key="30">
    <source>
        <dbReference type="EMBL" id="EAH4241265.1"/>
    </source>
</evidence>
<dbReference type="Proteomes" id="UP000478682">
    <property type="component" value="Unassembled WGS sequence"/>
</dbReference>
<dbReference type="InterPro" id="IPR003593">
    <property type="entry name" value="AAA+_ATPase"/>
</dbReference>
<dbReference type="EMBL" id="AABCVX010000005">
    <property type="protein sequence ID" value="EAG6169878.1"/>
    <property type="molecule type" value="Genomic_DNA"/>
</dbReference>
<evidence type="ECO:0000313" key="18">
    <source>
        <dbReference type="EMBL" id="EAG1894113.1"/>
    </source>
</evidence>
<reference evidence="87 88" key="2">
    <citation type="journal article" date="2018" name="Genome Biol.">
        <title>SKESA: strategic k-mer extension for scrupulous assemblies.</title>
        <authorList>
            <person name="Souvorov A."/>
            <person name="Agarwala R."/>
            <person name="Lipman D.J."/>
        </authorList>
    </citation>
    <scope>NUCLEOTIDE SEQUENCE [LARGE SCALE GENOMIC DNA]</scope>
    <source>
        <strain evidence="42">09CEB371LM</strain>
        <strain evidence="47">2017-325981-023-01</strain>
        <strain evidence="43 90">CFIAFB20100120</strain>
        <strain evidence="45">CFIAFB20170037</strain>
        <strain evidence="44 87">CFIAFB20170045</strain>
        <strain evidence="46 89">DMG1500109</strain>
    </source>
</reference>
<evidence type="ECO:0000313" key="42">
    <source>
        <dbReference type="EMBL" id="HAA8053505.1"/>
    </source>
</evidence>
<evidence type="ECO:0000313" key="22">
    <source>
        <dbReference type="EMBL" id="EAG2997144.1"/>
    </source>
</evidence>
<evidence type="ECO:0000313" key="85">
    <source>
        <dbReference type="Proteomes" id="UP000549379"/>
    </source>
</evidence>
<dbReference type="EMBL" id="AAHZFN010000001">
    <property type="protein sequence ID" value="ECB9472132.1"/>
    <property type="molecule type" value="Genomic_DNA"/>
</dbReference>
<dbReference type="EMBL" id="AACKDQ010000021">
    <property type="protein sequence ID" value="EAK9317414.1"/>
    <property type="molecule type" value="Genomic_DNA"/>
</dbReference>
<dbReference type="EMBL" id="DAAJCS010000002">
    <property type="protein sequence ID" value="HAC0012144.1"/>
    <property type="molecule type" value="Genomic_DNA"/>
</dbReference>
<evidence type="ECO:0000313" key="19">
    <source>
        <dbReference type="EMBL" id="EAG2087819.1"/>
    </source>
</evidence>
<evidence type="ECO:0000313" key="68">
    <source>
        <dbReference type="Proteomes" id="UP000423131"/>
    </source>
</evidence>
<dbReference type="Proteomes" id="UP000530452">
    <property type="component" value="Unassembled WGS sequence"/>
</dbReference>
<evidence type="ECO:0000313" key="14">
    <source>
        <dbReference type="EMBL" id="EAD5786929.1"/>
    </source>
</evidence>
<dbReference type="Proteomes" id="UP000546397">
    <property type="component" value="Unassembled WGS sequence"/>
</dbReference>
<dbReference type="EMBL" id="AAALRN010000005">
    <property type="protein sequence ID" value="EAD1185567.1"/>
    <property type="molecule type" value="Genomic_DNA"/>
</dbReference>
<evidence type="ECO:0000313" key="40">
    <source>
        <dbReference type="EMBL" id="EDO0986472.1"/>
    </source>
</evidence>
<dbReference type="Proteomes" id="UP000339309">
    <property type="component" value="Unassembled WGS sequence"/>
</dbReference>
<evidence type="ECO:0000313" key="48">
    <source>
        <dbReference type="EMBL" id="NYA01847.1"/>
    </source>
</evidence>
<evidence type="ECO:0000313" key="35">
    <source>
        <dbReference type="EMBL" id="ECC1556085.1"/>
    </source>
</evidence>
<keyword evidence="49" id="KW-0378">Hydrolase</keyword>
<dbReference type="Proteomes" id="UP000272537">
    <property type="component" value="Unassembled WGS sequence"/>
</dbReference>
<evidence type="ECO:0000313" key="12">
    <source>
        <dbReference type="EMBL" id="EAD3793258.1"/>
    </source>
</evidence>
<dbReference type="EMBL" id="AAAJKI010000055">
    <property type="protein sequence ID" value="EAC6549527.1"/>
    <property type="molecule type" value="Genomic_DNA"/>
</dbReference>
<evidence type="ECO:0000313" key="37">
    <source>
        <dbReference type="EMBL" id="ECY9784023.1"/>
    </source>
</evidence>
<dbReference type="Proteomes" id="UP000337746">
    <property type="component" value="Unassembled WGS sequence"/>
</dbReference>
<dbReference type="PROSITE" id="PS00211">
    <property type="entry name" value="ABC_TRANSPORTER_1"/>
    <property type="match status" value="1"/>
</dbReference>
<dbReference type="EMBL" id="DABJAN010000001">
    <property type="protein sequence ID" value="HAJ9591902.1"/>
    <property type="molecule type" value="Genomic_DNA"/>
</dbReference>
<evidence type="ECO:0000313" key="63">
    <source>
        <dbReference type="Proteomes" id="UP000379076"/>
    </source>
</evidence>
<dbReference type="EMBL" id="AABGHY010000009">
    <property type="protein sequence ID" value="EAH3295130.1"/>
    <property type="molecule type" value="Genomic_DNA"/>
</dbReference>
<dbReference type="AlphaFoldDB" id="A0A1S7FP32"/>
<evidence type="ECO:0000313" key="64">
    <source>
        <dbReference type="Proteomes" id="UP000389283"/>
    </source>
</evidence>
<organism evidence="10 58">
    <name type="scientific">Listeria monocytogenes</name>
    <dbReference type="NCBI Taxonomy" id="1639"/>
    <lineage>
        <taxon>Bacteria</taxon>
        <taxon>Bacillati</taxon>
        <taxon>Bacillota</taxon>
        <taxon>Bacilli</taxon>
        <taxon>Bacillales</taxon>
        <taxon>Listeriaceae</taxon>
        <taxon>Listeria</taxon>
    </lineage>
</organism>
<evidence type="ECO:0000313" key="90">
    <source>
        <dbReference type="Proteomes" id="UP000844415"/>
    </source>
</evidence>
<dbReference type="PANTHER" id="PTHR42798:SF2">
    <property type="entry name" value="ABC TRANSPORTER ATP-BINDING PROTEIN MG467-RELATED"/>
    <property type="match status" value="1"/>
</dbReference>
<dbReference type="SUPFAM" id="SSF52540">
    <property type="entry name" value="P-loop containing nucleoside triphosphate hydrolases"/>
    <property type="match status" value="1"/>
</dbReference>
<feature type="domain" description="ABC transporter" evidence="5">
    <location>
        <begin position="2"/>
        <end position="224"/>
    </location>
</feature>
<dbReference type="EMBL" id="AABBZO010000009">
    <property type="protein sequence ID" value="EAG4462458.1"/>
    <property type="molecule type" value="Genomic_DNA"/>
</dbReference>
<dbReference type="RefSeq" id="WP_003731403.1">
    <property type="nucleotide sequence ID" value="NC_021824.1"/>
</dbReference>
<dbReference type="Proteomes" id="UP000364988">
    <property type="component" value="Unassembled WGS sequence"/>
</dbReference>
<evidence type="ECO:0000313" key="20">
    <source>
        <dbReference type="EMBL" id="EAG2246161.1"/>
    </source>
</evidence>
<protein>
    <submittedName>
        <fullName evidence="10 49">ABC transporter ATP-binding protein</fullName>
        <ecNumber evidence="49">3.6.3.-</ecNumber>
    </submittedName>
    <submittedName>
        <fullName evidence="38">ATP-binding cassette domain-containing protein</fullName>
    </submittedName>
    <submittedName>
        <fullName evidence="42">Macrolide ABC transporter ATP-binding protein</fullName>
    </submittedName>
</protein>
<dbReference type="Proteomes" id="UP000368512">
    <property type="component" value="Unassembled WGS sequence"/>
</dbReference>
<reference evidence="48 83" key="8">
    <citation type="submission" date="2020-06" db="EMBL/GenBank/DDBJ databases">
        <title>Two Listeria outbreaks in Switzerland in 2018 and 2020.</title>
        <authorList>
            <person name="Stevens M.J.A."/>
            <person name="Bloemberg G."/>
            <person name="Nusch-Inderbinnen M."/>
            <person name="Stephan R."/>
        </authorList>
    </citation>
    <scope>NUCLEOTIDE SEQUENCE [LARGE SCALE GENOMIC DNA]</scope>
    <source>
        <strain evidence="48 83">N18-0707</strain>
    </source>
</reference>
<dbReference type="Proteomes" id="UP000410967">
    <property type="component" value="Unassembled WGS sequence"/>
</dbReference>
<evidence type="ECO:0000313" key="11">
    <source>
        <dbReference type="EMBL" id="EAD1185567.1"/>
    </source>
</evidence>
<evidence type="ECO:0000313" key="62">
    <source>
        <dbReference type="Proteomes" id="UP000376505"/>
    </source>
</evidence>
<evidence type="ECO:0000313" key="32">
    <source>
        <dbReference type="EMBL" id="EAK9317414.1"/>
    </source>
</evidence>
<evidence type="ECO:0000313" key="60">
    <source>
        <dbReference type="Proteomes" id="UP000365297"/>
    </source>
</evidence>
<dbReference type="EMBL" id="AAHZFY010000003">
    <property type="protein sequence ID" value="ECB9512608.1"/>
    <property type="molecule type" value="Genomic_DNA"/>
</dbReference>
<dbReference type="KEGG" id="lmok:CQ02_02165"/>
<evidence type="ECO:0000313" key="52">
    <source>
        <dbReference type="Proteomes" id="UP000336166"/>
    </source>
</evidence>
<evidence type="ECO:0000313" key="28">
    <source>
        <dbReference type="EMBL" id="EAH2282931.1"/>
    </source>
</evidence>
<evidence type="ECO:0000313" key="89">
    <source>
        <dbReference type="Proteomes" id="UP000843775"/>
    </source>
</evidence>
<dbReference type="GO" id="GO:0016887">
    <property type="term" value="F:ATP hydrolysis activity"/>
    <property type="evidence" value="ECO:0007669"/>
    <property type="project" value="InterPro"/>
</dbReference>
<dbReference type="EMBL" id="QXLS01000005">
    <property type="protein sequence ID" value="RKA07027.1"/>
    <property type="molecule type" value="Genomic_DNA"/>
</dbReference>
<evidence type="ECO:0000313" key="36">
    <source>
        <dbReference type="EMBL" id="ECY6543962.1"/>
    </source>
</evidence>
<dbReference type="FunFam" id="3.40.50.300:FF:000032">
    <property type="entry name" value="Export ABC transporter ATP-binding protein"/>
    <property type="match status" value="1"/>
</dbReference>
<dbReference type="Pfam" id="PF00005">
    <property type="entry name" value="ABC_tran"/>
    <property type="match status" value="1"/>
</dbReference>
<comment type="caution">
    <text evidence="10">The sequence shown here is derived from an EMBL/GenBank/DDBJ whole genome shotgun (WGS) entry which is preliminary data.</text>
</comment>
<dbReference type="EMBL" id="AABATR010000005">
    <property type="protein sequence ID" value="EAG1894113.1"/>
    <property type="molecule type" value="Genomic_DNA"/>
</dbReference>
<dbReference type="EMBL" id="AAANYN010000012">
    <property type="protein sequence ID" value="EAD5774489.1"/>
    <property type="molecule type" value="Genomic_DNA"/>
</dbReference>
<dbReference type="InterPro" id="IPR017871">
    <property type="entry name" value="ABC_transporter-like_CS"/>
</dbReference>
<dbReference type="Proteomes" id="UP000549379">
    <property type="component" value="Unassembled WGS sequence"/>
</dbReference>
<evidence type="ECO:0000313" key="50">
    <source>
        <dbReference type="Proteomes" id="UP000272537"/>
    </source>
</evidence>
<keyword evidence="4 10" id="KW-0067">ATP-binding</keyword>
<dbReference type="EMBL" id="AABBAW010000005">
    <property type="protein sequence ID" value="EAG2515497.1"/>
    <property type="molecule type" value="Genomic_DNA"/>
</dbReference>
<keyword evidence="2" id="KW-0813">Transport</keyword>
<evidence type="ECO:0000313" key="73">
    <source>
        <dbReference type="Proteomes" id="UP000478704"/>
    </source>
</evidence>
<proteinExistence type="inferred from homology"/>
<evidence type="ECO:0000313" key="67">
    <source>
        <dbReference type="Proteomes" id="UP000410967"/>
    </source>
</evidence>
<dbReference type="InterPro" id="IPR027417">
    <property type="entry name" value="P-loop_NTPase"/>
</dbReference>
<evidence type="ECO:0000313" key="81">
    <source>
        <dbReference type="Proteomes" id="UP000533021"/>
    </source>
</evidence>
<dbReference type="EMBL" id="AANEHK010000009">
    <property type="protein sequence ID" value="EDO0986472.1"/>
    <property type="molecule type" value="Genomic_DNA"/>
</dbReference>
<reference evidence="42" key="6">
    <citation type="submission" date="2019-10" db="EMBL/GenBank/DDBJ databases">
        <authorList>
            <consortium name="NCBI Pathogen Detection Project"/>
        </authorList>
    </citation>
    <scope>NUCLEOTIDE SEQUENCE</scope>
    <source>
        <strain evidence="42">09CEB371LM</strain>
        <strain evidence="47">2017-325981-023-01</strain>
        <strain evidence="43">CFIAFB20100120</strain>
        <strain evidence="45">CFIAFB20170037</strain>
        <strain evidence="44">CFIAFB20170045</strain>
        <strain evidence="46">DMG1500109</strain>
    </source>
</reference>
<dbReference type="EMBL" id="AALGDA010000065">
    <property type="protein sequence ID" value="ECY9784023.1"/>
    <property type="molecule type" value="Genomic_DNA"/>
</dbReference>
<reference evidence="49 50" key="1">
    <citation type="journal article" date="2018" name="BMC Genomics">
        <title>Genes significantly associated with lineage II food isolates of Listeria monocytogenes.</title>
        <authorList>
            <person name="Pirone-Davies C."/>
            <person name="Chen Y."/>
            <person name="Pightling A."/>
            <person name="Ryan G."/>
            <person name="Wang Y."/>
            <person name="Yao K."/>
            <person name="Hoffmann M."/>
            <person name="Allard M.W."/>
        </authorList>
    </citation>
    <scope>NUCLEOTIDE SEQUENCE [LARGE SCALE GENOMIC DNA]</scope>
    <source>
        <strain evidence="49 50">PNUSAL000550</strain>
    </source>
</reference>
<dbReference type="InterPro" id="IPR017911">
    <property type="entry name" value="MacB-like_ATP-bd"/>
</dbReference>
<dbReference type="Proteomes" id="UP000843775">
    <property type="component" value="Unassembled WGS sequence"/>
</dbReference>
<dbReference type="Proteomes" id="UP000478704">
    <property type="component" value="Unassembled WGS sequence"/>
</dbReference>
<dbReference type="Proteomes" id="UP000840039">
    <property type="component" value="Unassembled WGS sequence"/>
</dbReference>
<dbReference type="PROSITE" id="PS50893">
    <property type="entry name" value="ABC_TRANSPORTER_2"/>
    <property type="match status" value="1"/>
</dbReference>
<dbReference type="EMBL" id="AAAKQF010000004">
    <property type="protein sequence ID" value="EAC9040219.1"/>
    <property type="molecule type" value="Genomic_DNA"/>
</dbReference>
<evidence type="ECO:0000313" key="38">
    <source>
        <dbReference type="EMBL" id="EDN7715627.1"/>
    </source>
</evidence>
<evidence type="ECO:0000256" key="2">
    <source>
        <dbReference type="ARBA" id="ARBA00022448"/>
    </source>
</evidence>
<evidence type="ECO:0000313" key="13">
    <source>
        <dbReference type="EMBL" id="EAD5774489.1"/>
    </source>
</evidence>
<dbReference type="Proteomes" id="UP000533021">
    <property type="component" value="Unassembled WGS sequence"/>
</dbReference>
<evidence type="ECO:0000313" key="83">
    <source>
        <dbReference type="Proteomes" id="UP000544530"/>
    </source>
</evidence>
<dbReference type="Proteomes" id="UP000365297">
    <property type="component" value="Unassembled WGS sequence"/>
</dbReference>
<dbReference type="Proteomes" id="UP000389283">
    <property type="component" value="Unassembled WGS sequence"/>
</dbReference>
<dbReference type="EMBL" id="AABAYG010000005">
    <property type="protein sequence ID" value="EAG2246161.1"/>
    <property type="molecule type" value="Genomic_DNA"/>
</dbReference>
<dbReference type="EMBL" id="AAASLB010000009">
    <property type="protein sequence ID" value="EAE4943031.1"/>
    <property type="molecule type" value="Genomic_DNA"/>
</dbReference>
<evidence type="ECO:0000313" key="34">
    <source>
        <dbReference type="EMBL" id="ECB9512608.1"/>
    </source>
</evidence>
<dbReference type="EMBL" id="AABEKY010000006">
    <property type="protein sequence ID" value="EAG9388125.1"/>
    <property type="molecule type" value="Genomic_DNA"/>
</dbReference>
<dbReference type="Proteomes" id="UP000423131">
    <property type="component" value="Unassembled WGS sequence"/>
</dbReference>
<evidence type="ECO:0000313" key="9">
    <source>
        <dbReference type="EMBL" id="EAC7480980.1"/>
    </source>
</evidence>
<evidence type="ECO:0000313" key="76">
    <source>
        <dbReference type="Proteomes" id="UP000522199"/>
    </source>
</evidence>
<dbReference type="EMBL" id="AANPAU010000004">
    <property type="protein sequence ID" value="EDP8513901.1"/>
    <property type="molecule type" value="Genomic_DNA"/>
</dbReference>
<evidence type="ECO:0000313" key="17">
    <source>
        <dbReference type="EMBL" id="EAE4943031.1"/>
    </source>
</evidence>
<dbReference type="Proteomes" id="UP000345329">
    <property type="component" value="Unassembled WGS sequence"/>
</dbReference>
<evidence type="ECO:0000313" key="16">
    <source>
        <dbReference type="EMBL" id="EAE2354855.1"/>
    </source>
</evidence>
<dbReference type="Proteomes" id="UP000336166">
    <property type="component" value="Unassembled WGS sequence"/>
</dbReference>
<evidence type="ECO:0000313" key="71">
    <source>
        <dbReference type="Proteomes" id="UP000467536"/>
    </source>
</evidence>
<evidence type="ECO:0000313" key="29">
    <source>
        <dbReference type="EMBL" id="EAH3295130.1"/>
    </source>
</evidence>
<sequence>MIQLFNISKSYQMGECTIKALDNVSLQIDQGEFLAIIGPSGSGKSTLMNILGILDRATIGEYYLNKTNLMRISDKKISRIRNRKIGFIFQQFNLMPRLTAFENVELPLVYRGVGKATRKKVVLKSLERVGLLDKEKHIPAQLSGGQQQRIAIARAIAGSPELILADEPTGALDSKTGEEVMTLLREIHREGNTLIMITHDKEIANQAERIIEIKDGKLREWNKL</sequence>
<evidence type="ECO:0000313" key="57">
    <source>
        <dbReference type="Proteomes" id="UP000350032"/>
    </source>
</evidence>
<evidence type="ECO:0000313" key="27">
    <source>
        <dbReference type="EMBL" id="EAG9519515.1"/>
    </source>
</evidence>
<evidence type="ECO:0000313" key="26">
    <source>
        <dbReference type="EMBL" id="EAG9388125.1"/>
    </source>
</evidence>
<dbReference type="Proteomes" id="UP000525850">
    <property type="component" value="Unassembled WGS sequence"/>
</dbReference>
<keyword evidence="3" id="KW-0547">Nucleotide-binding</keyword>
<dbReference type="EC" id="3.6.3.-" evidence="49"/>
<dbReference type="SMART" id="SM00382">
    <property type="entry name" value="AAA"/>
    <property type="match status" value="1"/>
</dbReference>
<evidence type="ECO:0000313" key="39">
    <source>
        <dbReference type="EMBL" id="EDN9837392.1"/>
    </source>
</evidence>
<evidence type="ECO:0000256" key="3">
    <source>
        <dbReference type="ARBA" id="ARBA00022741"/>
    </source>
</evidence>
<dbReference type="InterPro" id="IPR003439">
    <property type="entry name" value="ABC_transporter-like_ATP-bd"/>
</dbReference>
<dbReference type="Proteomes" id="UP000354255">
    <property type="component" value="Unassembled WGS sequence"/>
</dbReference>
<dbReference type="EMBL" id="AANCRK010000005">
    <property type="protein sequence ID" value="EDN7715627.1"/>
    <property type="molecule type" value="Genomic_DNA"/>
</dbReference>
<dbReference type="EMBL" id="AABBHO010000018">
    <property type="protein sequence ID" value="EAG2997144.1"/>
    <property type="molecule type" value="Genomic_DNA"/>
</dbReference>
<dbReference type="Proteomes" id="UP000376505">
    <property type="component" value="Unassembled WGS sequence"/>
</dbReference>
<dbReference type="Proteomes" id="UP000528151">
    <property type="component" value="Unassembled WGS sequence"/>
</dbReference>
<evidence type="ECO:0000313" key="24">
    <source>
        <dbReference type="EMBL" id="EAG4462458.1"/>
    </source>
</evidence>
<dbReference type="Proteomes" id="UP000544530">
    <property type="component" value="Unassembled WGS sequence"/>
</dbReference>
<dbReference type="EMBL" id="AABBYJ010000005">
    <property type="protein sequence ID" value="EAG4331411.1"/>
    <property type="molecule type" value="Genomic_DNA"/>
</dbReference>
<dbReference type="EMBL" id="AABEMN010000008">
    <property type="protein sequence ID" value="EAG9519515.1"/>
    <property type="molecule type" value="Genomic_DNA"/>
</dbReference>
<dbReference type="GO" id="GO:0022857">
    <property type="term" value="F:transmembrane transporter activity"/>
    <property type="evidence" value="ECO:0007669"/>
    <property type="project" value="UniProtKB-ARBA"/>
</dbReference>
<evidence type="ECO:0000313" key="72">
    <source>
        <dbReference type="Proteomes" id="UP000478682"/>
    </source>
</evidence>
<evidence type="ECO:0000313" key="44">
    <source>
        <dbReference type="EMBL" id="HAC0012144.1"/>
    </source>
</evidence>
<dbReference type="EMBL" id="AAAIXK010000007">
    <property type="protein sequence ID" value="EAC5551213.1"/>
    <property type="molecule type" value="Genomic_DNA"/>
</dbReference>
<dbReference type="EMBL" id="AAIAJJ010000002">
    <property type="protein sequence ID" value="ECC1556085.1"/>
    <property type="molecule type" value="Genomic_DNA"/>
</dbReference>
<dbReference type="Proteomes" id="UP000467536">
    <property type="component" value="Unassembled WGS sequence"/>
</dbReference>
<evidence type="ECO:0000313" key="70">
    <source>
        <dbReference type="Proteomes" id="UP000467347"/>
    </source>
</evidence>
<evidence type="ECO:0000313" key="65">
    <source>
        <dbReference type="Proteomes" id="UP000398321"/>
    </source>
</evidence>
<evidence type="ECO:0000313" key="61">
    <source>
        <dbReference type="Proteomes" id="UP000368512"/>
    </source>
</evidence>
<evidence type="ECO:0000313" key="47">
    <source>
        <dbReference type="EMBL" id="HAJ9591902.1"/>
    </source>
</evidence>
<evidence type="ECO:0000313" key="58">
    <source>
        <dbReference type="Proteomes" id="UP000354255"/>
    </source>
</evidence>
<dbReference type="Proteomes" id="UP000841146">
    <property type="component" value="Unassembled WGS sequence"/>
</dbReference>
<evidence type="ECO:0000313" key="55">
    <source>
        <dbReference type="Proteomes" id="UP000344343"/>
    </source>
</evidence>
<reference evidence="52 54" key="3">
    <citation type="submission" date="2018-06" db="EMBL/GenBank/DDBJ databases">
        <authorList>
            <consortium name="PulseNet: The National Subtyping Network for Foodborne Disease Surveillance"/>
            <person name="Tarr C.L."/>
            <person name="Trees E."/>
            <person name="Katz L.S."/>
            <person name="Carleton-Romer H.A."/>
            <person name="Stroika S."/>
            <person name="Kucerova Z."/>
            <person name="Roache K.F."/>
            <person name="Sabol A.L."/>
            <person name="Besser J."/>
            <person name="Gerner-Smidt P."/>
        </authorList>
    </citation>
    <scope>NUCLEOTIDE SEQUENCE [LARGE SCALE GENOMIC DNA]</scope>
    <source>
        <strain evidence="6 54">2015L-6227</strain>
        <strain evidence="16 52">PNUSAL000134</strain>
        <strain evidence="10 58">PNUSAL000910</strain>
        <strain evidence="18 72">PNUSAL002298</strain>
        <strain evidence="31 57">PNUSAL004402</strain>
        <strain evidence="37 75">PNUSAL005692</strain>
    </source>
</reference>
<accession>A0A1S7FP32</accession>
<evidence type="ECO:0000256" key="1">
    <source>
        <dbReference type="ARBA" id="ARBA00005417"/>
    </source>
</evidence>
<dbReference type="Proteomes" id="UP000331186">
    <property type="component" value="Unassembled WGS sequence"/>
</dbReference>
<dbReference type="EMBL" id="AAAQQZ010000005">
    <property type="protein sequence ID" value="EAE1339554.1"/>
    <property type="molecule type" value="Genomic_DNA"/>
</dbReference>
<dbReference type="EMBL" id="AAANYR010000005">
    <property type="protein sequence ID" value="EAD5786929.1"/>
    <property type="molecule type" value="Genomic_DNA"/>
</dbReference>
<dbReference type="Proteomes" id="UP000527632">
    <property type="component" value="Unassembled WGS sequence"/>
</dbReference>
<dbReference type="GO" id="GO:0098796">
    <property type="term" value="C:membrane protein complex"/>
    <property type="evidence" value="ECO:0007669"/>
    <property type="project" value="UniProtKB-ARBA"/>
</dbReference>
<dbReference type="EMBL" id="AAAJWF010000006">
    <property type="protein sequence ID" value="EAC7480980.1"/>
    <property type="molecule type" value="Genomic_DNA"/>
</dbReference>
<evidence type="ECO:0000313" key="31">
    <source>
        <dbReference type="EMBL" id="EAK8896768.1"/>
    </source>
</evidence>
<dbReference type="EMBL" id="DAAIJL010000001">
    <property type="protein sequence ID" value="HAB8555953.1"/>
    <property type="molecule type" value="Genomic_DNA"/>
</dbReference>
<evidence type="ECO:0000313" key="59">
    <source>
        <dbReference type="Proteomes" id="UP000364988"/>
    </source>
</evidence>
<evidence type="ECO:0000313" key="25">
    <source>
        <dbReference type="EMBL" id="EAG6169878.1"/>
    </source>
</evidence>
<evidence type="ECO:0000313" key="15">
    <source>
        <dbReference type="EMBL" id="EAE1339554.1"/>
    </source>
</evidence>
<dbReference type="EMBL" id="AABGUK010000001">
    <property type="protein sequence ID" value="EAH4241265.1"/>
    <property type="molecule type" value="Genomic_DNA"/>
</dbReference>
<evidence type="ECO:0000313" key="78">
    <source>
        <dbReference type="Proteomes" id="UP000527632"/>
    </source>
</evidence>
<evidence type="ECO:0000313" key="54">
    <source>
        <dbReference type="Proteomes" id="UP000339309"/>
    </source>
</evidence>
<dbReference type="Proteomes" id="UP000540117">
    <property type="component" value="Unassembled WGS sequence"/>
</dbReference>
<evidence type="ECO:0000313" key="33">
    <source>
        <dbReference type="EMBL" id="ECB9472132.1"/>
    </source>
</evidence>
<comment type="similarity">
    <text evidence="1">Belongs to the ABC transporter superfamily.</text>
</comment>
<evidence type="ECO:0000313" key="56">
    <source>
        <dbReference type="Proteomes" id="UP000345329"/>
    </source>
</evidence>
<dbReference type="OMA" id="HTLFPWR"/>
<evidence type="ECO:0000313" key="6">
    <source>
        <dbReference type="EMBL" id="EAC4552969.1"/>
    </source>
</evidence>
<gene>
    <name evidence="49" type="primary">ykny_2</name>
    <name evidence="6" type="ORF">ABZ57_10760</name>
    <name evidence="15" type="ORF">ART25_11600</name>
    <name evidence="7" type="ORF">ARY78_12305</name>
    <name evidence="21" type="ORF">B1N52_10020</name>
    <name evidence="20" type="ORF">B1S26_12175</name>
    <name evidence="22" type="ORF">B5K54_07565</name>
    <name evidence="18" type="ORF">BB997_10885</name>
    <name evidence="19" type="ORF">BCZ21_11145</name>
    <name evidence="24" type="ORF">CA369_09190</name>
    <name evidence="23" type="ORF">CAV64_09195</name>
    <name evidence="26" type="ORF">CW845_11575</name>
    <name evidence="28" type="ORF">D4920_12670</name>
    <name evidence="27" type="ORF">D4B11_07000</name>
    <name evidence="29" type="ORF">D5N24_12030</name>
    <name evidence="31" type="ORF">D7104_03525</name>
    <name evidence="25" type="ORF">DCT16_10895</name>
    <name evidence="9" type="ORF">DQ70_09845</name>
    <name evidence="8" type="ORF">DU018_14300</name>
    <name evidence="49" type="ORF">DYZ80_02239</name>
    <name evidence="17" type="ORF">E1W56_13365</name>
    <name evidence="30" type="ORF">E5F58_04515</name>
    <name evidence="14" type="ORF">EX365_10205</name>
    <name evidence="13" type="ORF">EXZ73_09340</name>
    <name evidence="36" type="ORF">F6436_06425</name>
    <name evidence="37" type="ORF">F6515_13610</name>
    <name evidence="32" type="ORF">FA835_09885</name>
    <name evidence="34" type="ORF">FLQ97_02555</name>
    <name evidence="33" type="ORF">FLR03_00385</name>
    <name evidence="35" type="ORF">FNX40_04600</name>
    <name evidence="40" type="ORF">FV747_10775</name>
    <name evidence="41" type="ORF">G3O21_001320</name>
    <name evidence="42" type="ORF">GHH22_10095</name>
    <name evidence="46" type="ORF">GI949_12290</name>
    <name evidence="39" type="ORF">GJW51_12050</name>
    <name evidence="38" type="ORF">GQG13_10935</name>
    <name evidence="43" type="ORF">GYS09_01460</name>
    <name evidence="44" type="ORF">GYX23_03935</name>
    <name evidence="45" type="ORF">GYY14_07560</name>
    <name evidence="47" type="ORF">HQN34_000065</name>
    <name evidence="48" type="ORF">HZJ64_08380</name>
    <name evidence="10" type="ORF">KV70_08360</name>
    <name evidence="11" type="ORF">QD52_10825</name>
    <name evidence="12" type="ORF">UI29_10895</name>
    <name evidence="16" type="ORF">Y261_10905</name>
</gene>
<dbReference type="EMBL" id="AAAREG010000008">
    <property type="protein sequence ID" value="EAE2354855.1"/>
    <property type="molecule type" value="Genomic_DNA"/>
</dbReference>
<evidence type="ECO:0000313" key="21">
    <source>
        <dbReference type="EMBL" id="EAG2515497.1"/>
    </source>
</evidence>
<dbReference type="EMBL" id="AAAIKW010000007">
    <property type="protein sequence ID" value="EAC4552969.1"/>
    <property type="molecule type" value="Genomic_DNA"/>
</dbReference>
<evidence type="ECO:0000313" key="43">
    <source>
        <dbReference type="EMBL" id="HAB8555953.1"/>
    </source>
</evidence>
<evidence type="ECO:0000313" key="87">
    <source>
        <dbReference type="Proteomes" id="UP000841146"/>
    </source>
</evidence>
<dbReference type="Proteomes" id="UP000398321">
    <property type="component" value="Unassembled WGS sequence"/>
</dbReference>
<dbReference type="Proteomes" id="UP000489121">
    <property type="component" value="Unassembled WGS sequence"/>
</dbReference>
<dbReference type="Proteomes" id="UP000455569">
    <property type="component" value="Unassembled WGS sequence"/>
</dbReference>
<dbReference type="EMBL" id="AABAWE010000005">
    <property type="protein sequence ID" value="EAG2087819.1"/>
    <property type="molecule type" value="Genomic_DNA"/>
</dbReference>
<evidence type="ECO:0000313" key="74">
    <source>
        <dbReference type="Proteomes" id="UP000481141"/>
    </source>
</evidence>
<dbReference type="Proteomes" id="UP000379076">
    <property type="component" value="Unassembled WGS sequence"/>
</dbReference>
<evidence type="ECO:0000313" key="86">
    <source>
        <dbReference type="Proteomes" id="UP000566721"/>
    </source>
</evidence>
<dbReference type="KEGG" id="lmv:Y193_13770"/>
<evidence type="ECO:0000313" key="69">
    <source>
        <dbReference type="Proteomes" id="UP000455569"/>
    </source>
</evidence>
<dbReference type="EMBL" id="DAAEEB010000006">
    <property type="protein sequence ID" value="HAA8053505.1"/>
    <property type="molecule type" value="Genomic_DNA"/>
</dbReference>
<dbReference type="EMBL" id="AALEDS010000004">
    <property type="protein sequence ID" value="ECY6543962.1"/>
    <property type="molecule type" value="Genomic_DNA"/>
</dbReference>
<dbReference type="Proteomes" id="UP000566721">
    <property type="component" value="Unassembled WGS sequence"/>
</dbReference>
<evidence type="ECO:0000313" key="41">
    <source>
        <dbReference type="EMBL" id="EDP8513901.1"/>
    </source>
</evidence>
<evidence type="ECO:0000313" key="8">
    <source>
        <dbReference type="EMBL" id="EAC6549527.1"/>
    </source>
</evidence>
<dbReference type="Proteomes" id="UP000481141">
    <property type="component" value="Unassembled WGS sequence"/>
</dbReference>
<evidence type="ECO:0000313" key="10">
    <source>
        <dbReference type="EMBL" id="EAC9040219.1"/>
    </source>
</evidence>
<dbReference type="Proteomes" id="UP000393182">
    <property type="component" value="Unassembled WGS sequence"/>
</dbReference>
<evidence type="ECO:0000313" key="23">
    <source>
        <dbReference type="EMBL" id="EAG4331411.1"/>
    </source>
</evidence>
<dbReference type="EMBL" id="AABFVG010000009">
    <property type="protein sequence ID" value="EAH2282931.1"/>
    <property type="molecule type" value="Genomic_DNA"/>
</dbReference>
<evidence type="ECO:0000259" key="5">
    <source>
        <dbReference type="PROSITE" id="PS50893"/>
    </source>
</evidence>
<evidence type="ECO:0000313" key="49">
    <source>
        <dbReference type="EMBL" id="RKA07027.1"/>
    </source>
</evidence>
<reference evidence="36 59" key="5">
    <citation type="submission" date="2019-09" db="EMBL/GenBank/DDBJ databases">
        <authorList>
            <consortium name="GenomeTrakr network: Whole genome sequencing for foodborne pathogen traceback"/>
        </authorList>
    </citation>
    <scope>NUCLEOTIDE SEQUENCE [LARGE SCALE GENOMIC DNA]</scope>
    <source>
        <strain evidence="26 76">CFSAN072474</strain>
        <strain evidence="36 59">FLAG-55987</strain>
        <strain evidence="32 67">PHLUSALM00088</strain>
    </source>
</reference>
<evidence type="ECO:0000313" key="84">
    <source>
        <dbReference type="Proteomes" id="UP000546397"/>
    </source>
</evidence>
<evidence type="ECO:0000313" key="53">
    <source>
        <dbReference type="Proteomes" id="UP000337746"/>
    </source>
</evidence>
<name>A0A1S7FP32_LISMN</name>
<dbReference type="Proteomes" id="UP000844415">
    <property type="component" value="Unassembled WGS sequence"/>
</dbReference>
<dbReference type="EMBL" id="AACJYH010000002">
    <property type="protein sequence ID" value="EAK8896768.1"/>
    <property type="molecule type" value="Genomic_DNA"/>
</dbReference>
<dbReference type="EMBL" id="AAAMZD010000005">
    <property type="protein sequence ID" value="EAD3793258.1"/>
    <property type="molecule type" value="Genomic_DNA"/>
</dbReference>
<dbReference type="PANTHER" id="PTHR42798">
    <property type="entry name" value="LIPOPROTEIN-RELEASING SYSTEM ATP-BINDING PROTEIN LOLD"/>
    <property type="match status" value="1"/>
</dbReference>
<evidence type="ECO:0000313" key="46">
    <source>
        <dbReference type="EMBL" id="HAC1755747.1"/>
    </source>
</evidence>
<evidence type="ECO:0000313" key="66">
    <source>
        <dbReference type="Proteomes" id="UP000403352"/>
    </source>
</evidence>
<dbReference type="Proteomes" id="UP000350032">
    <property type="component" value="Unassembled WGS sequence"/>
</dbReference>
<dbReference type="EMBL" id="JACAVN010000004">
    <property type="protein sequence ID" value="NYA01847.1"/>
    <property type="molecule type" value="Genomic_DNA"/>
</dbReference>
<evidence type="ECO:0000256" key="4">
    <source>
        <dbReference type="ARBA" id="ARBA00022840"/>
    </source>
</evidence>
<evidence type="ECO:0000313" key="77">
    <source>
        <dbReference type="Proteomes" id="UP000525850"/>
    </source>
</evidence>
<evidence type="ECO:0000313" key="7">
    <source>
        <dbReference type="EMBL" id="EAC5551213.1"/>
    </source>
</evidence>
<evidence type="ECO:0000313" key="88">
    <source>
        <dbReference type="Proteomes" id="UP000843503"/>
    </source>
</evidence>
<dbReference type="Proteomes" id="UP000522199">
    <property type="component" value="Unassembled WGS sequence"/>
</dbReference>
<dbReference type="CDD" id="cd03255">
    <property type="entry name" value="ABC_MJ0796_LolCDE_FtsE"/>
    <property type="match status" value="1"/>
</dbReference>
<evidence type="ECO:0000313" key="80">
    <source>
        <dbReference type="Proteomes" id="UP000530452"/>
    </source>
</evidence>
<dbReference type="EMBL" id="DAAJFY010000004">
    <property type="protein sequence ID" value="HAC0275219.1"/>
    <property type="molecule type" value="Genomic_DNA"/>
</dbReference>
<dbReference type="Proteomes" id="UP000344343">
    <property type="component" value="Unassembled WGS sequence"/>
</dbReference>
<reference evidence="80 81" key="4">
    <citation type="submission" date="2019-04" db="EMBL/GenBank/DDBJ databases">
        <authorList>
            <person name="Ashton P.M."/>
            <person name="Dallman T."/>
            <person name="Nair S."/>
            <person name="De Pinna E."/>
            <person name="Peters T."/>
            <person name="Grant K."/>
        </authorList>
    </citation>
    <scope>NUCLEOTIDE SEQUENCE [LARGE SCALE GENOMIC DNA]</scope>
    <source>
        <strain evidence="28 81">282333</strain>
        <strain evidence="29 80">282352</strain>
        <strain evidence="27 84">289003</strain>
        <strain evidence="40 71">788324</strain>
        <strain evidence="17">RL15000286</strain>
    </source>
</reference>
<reference evidence="39 70" key="7">
    <citation type="submission" date="2019-11" db="EMBL/GenBank/DDBJ databases">
        <authorList>
            <consortium name="GenomeTrakr: Next Generation Sequencing Network for Food Pathogen Tracability"/>
        </authorList>
    </citation>
    <scope>NUCLEOTIDE SEQUENCE [LARGE SCALE GENOMIC DNA]</scope>
    <source>
        <strain evidence="22 85">10B02965A-1</strain>
        <strain evidence="9 61">CFSAN008042</strain>
        <strain evidence="24 79">CFSAN063727</strain>
        <strain evidence="38 69">CFSAN102901</strain>
        <strain evidence="15 63">FDA00006494</strain>
        <strain evidence="7 60">FDA00007096</strain>
        <strain evidence="11 66">FDA00008584</strain>
        <strain evidence="20">FDA00011243</strain>
        <strain evidence="8 51">FDA00013332</strain>
        <strain evidence="14 55">FDA00013853</strain>
        <strain evidence="33 68">FDA00014336</strain>
        <strain evidence="35 64">FDA00014370</strain>
        <strain evidence="34 65">FDA00014392</strain>
        <strain evidence="41">FDA00015054</strain>
        <strain evidence="23 82">FDA1005580-S054-001</strain>
        <strain evidence="73">FDA1090798-S029-001</strain>
        <strain evidence="74">FDA956581-098-004</strain>
        <strain evidence="21 77">FDA960927-006-004</strain>
        <strain evidence="25 86">FLAG-38921</strain>
        <strain evidence="19 53">FLAG-54356</strain>
        <strain evidence="13 62">FSIS31901579</strain>
        <strain evidence="30 78">LS1344</strain>
        <strain evidence="39 70">OSF101448</strain>
        <strain evidence="12 56">VA-WGS-00405</strain>
    </source>
</reference>
<dbReference type="Proteomes" id="UP000843503">
    <property type="component" value="Unassembled WGS sequence"/>
</dbReference>
<dbReference type="EMBL" id="DAAJZA010000009">
    <property type="protein sequence ID" value="HAC1755747.1"/>
    <property type="molecule type" value="Genomic_DNA"/>
</dbReference>
<dbReference type="GO" id="GO:0005524">
    <property type="term" value="F:ATP binding"/>
    <property type="evidence" value="ECO:0007669"/>
    <property type="project" value="UniProtKB-KW"/>
</dbReference>
<evidence type="ECO:0000313" key="51">
    <source>
        <dbReference type="Proteomes" id="UP000331186"/>
    </source>
</evidence>
<dbReference type="Proteomes" id="UP000467347">
    <property type="component" value="Unassembled WGS sequence"/>
</dbReference>
<dbReference type="EMBL" id="AANDSR010000008">
    <property type="protein sequence ID" value="EDN9837392.1"/>
    <property type="molecule type" value="Genomic_DNA"/>
</dbReference>